<feature type="domain" description="Luciferase-like" evidence="5">
    <location>
        <begin position="12"/>
        <end position="233"/>
    </location>
</feature>
<organism evidence="6 7">
    <name type="scientific">Thermosporothrix hazakensis</name>
    <dbReference type="NCBI Taxonomy" id="644383"/>
    <lineage>
        <taxon>Bacteria</taxon>
        <taxon>Bacillati</taxon>
        <taxon>Chloroflexota</taxon>
        <taxon>Ktedonobacteria</taxon>
        <taxon>Ktedonobacterales</taxon>
        <taxon>Thermosporotrichaceae</taxon>
        <taxon>Thermosporothrix</taxon>
    </lineage>
</organism>
<keyword evidence="1" id="KW-0285">Flavoprotein</keyword>
<protein>
    <submittedName>
        <fullName evidence="6">Putative F420-dependent oxidoreductase</fullName>
    </submittedName>
</protein>
<keyword evidence="4" id="KW-0503">Monooxygenase</keyword>
<keyword evidence="7" id="KW-1185">Reference proteome</keyword>
<dbReference type="InterPro" id="IPR011251">
    <property type="entry name" value="Luciferase-like_dom"/>
</dbReference>
<evidence type="ECO:0000256" key="4">
    <source>
        <dbReference type="ARBA" id="ARBA00023033"/>
    </source>
</evidence>
<dbReference type="CDD" id="cd01097">
    <property type="entry name" value="Tetrahydromethanopterin_reductase"/>
    <property type="match status" value="1"/>
</dbReference>
<evidence type="ECO:0000313" key="7">
    <source>
        <dbReference type="Proteomes" id="UP000248806"/>
    </source>
</evidence>
<dbReference type="Pfam" id="PF00296">
    <property type="entry name" value="Bac_luciferase"/>
    <property type="match status" value="1"/>
</dbReference>
<dbReference type="InterPro" id="IPR036661">
    <property type="entry name" value="Luciferase-like_sf"/>
</dbReference>
<dbReference type="PANTHER" id="PTHR42847:SF8">
    <property type="entry name" value="CONSERVED PROTEIN"/>
    <property type="match status" value="1"/>
</dbReference>
<proteinExistence type="predicted"/>
<dbReference type="PANTHER" id="PTHR42847">
    <property type="entry name" value="ALKANESULFONATE MONOOXYGENASE"/>
    <property type="match status" value="1"/>
</dbReference>
<gene>
    <name evidence="6" type="ORF">EI42_02540</name>
</gene>
<comment type="caution">
    <text evidence="6">The sequence shown here is derived from an EMBL/GenBank/DDBJ whole genome shotgun (WGS) entry which is preliminary data.</text>
</comment>
<dbReference type="SUPFAM" id="SSF51679">
    <property type="entry name" value="Bacterial luciferase-like"/>
    <property type="match status" value="1"/>
</dbReference>
<evidence type="ECO:0000259" key="5">
    <source>
        <dbReference type="Pfam" id="PF00296"/>
    </source>
</evidence>
<dbReference type="GO" id="GO:0008726">
    <property type="term" value="F:alkanesulfonate monooxygenase activity"/>
    <property type="evidence" value="ECO:0007669"/>
    <property type="project" value="TreeGrafter"/>
</dbReference>
<keyword evidence="2" id="KW-0288">FMN</keyword>
<dbReference type="GO" id="GO:0046306">
    <property type="term" value="P:alkanesulfonate catabolic process"/>
    <property type="evidence" value="ECO:0007669"/>
    <property type="project" value="TreeGrafter"/>
</dbReference>
<dbReference type="NCBIfam" id="TIGR03856">
    <property type="entry name" value="F420_MSMEG_2906"/>
    <property type="match status" value="1"/>
</dbReference>
<sequence>MATLQTKYPYPIRVGVQMQPQHTTYQDYADAVRRIEDLGVDTIWNWDHFFPLYGDPQGNHFEGWTLLTAMATLTSRAKIGCLVTCNTYRNPSLLADMAKTVDHISNGRLILGLGAGWFERDYTEYGYEFGTAGSRLQALEEAIPTILHRWEVDVPKPIQQPLPILIGGSGEKKTLRITAKYAQMWHGFGDAATLKHKMEVLDNWCKEVGRDPAEIERSAGTGANDSDEARDALVEAGVTHLILGMQAPWDFDAIKRLVRWRDSRSGR</sequence>
<dbReference type="AlphaFoldDB" id="A0A326U6Z6"/>
<dbReference type="Gene3D" id="3.20.20.30">
    <property type="entry name" value="Luciferase-like domain"/>
    <property type="match status" value="1"/>
</dbReference>
<dbReference type="InterPro" id="IPR050172">
    <property type="entry name" value="SsuD_RutA_monooxygenase"/>
</dbReference>
<name>A0A326U6Z6_THEHA</name>
<evidence type="ECO:0000313" key="6">
    <source>
        <dbReference type="EMBL" id="PZW30568.1"/>
    </source>
</evidence>
<reference evidence="6 7" key="1">
    <citation type="submission" date="2018-06" db="EMBL/GenBank/DDBJ databases">
        <title>Genomic Encyclopedia of Archaeal and Bacterial Type Strains, Phase II (KMG-II): from individual species to whole genera.</title>
        <authorList>
            <person name="Goeker M."/>
        </authorList>
    </citation>
    <scope>NUCLEOTIDE SEQUENCE [LARGE SCALE GENOMIC DNA]</scope>
    <source>
        <strain evidence="6 7">ATCC BAA-1881</strain>
    </source>
</reference>
<dbReference type="RefSeq" id="WP_246046367.1">
    <property type="nucleotide sequence ID" value="NZ_BIFX01000001.1"/>
</dbReference>
<evidence type="ECO:0000256" key="1">
    <source>
        <dbReference type="ARBA" id="ARBA00022630"/>
    </source>
</evidence>
<accession>A0A326U6Z6</accession>
<evidence type="ECO:0000256" key="2">
    <source>
        <dbReference type="ARBA" id="ARBA00022643"/>
    </source>
</evidence>
<dbReference type="Proteomes" id="UP000248806">
    <property type="component" value="Unassembled WGS sequence"/>
</dbReference>
<evidence type="ECO:0000256" key="3">
    <source>
        <dbReference type="ARBA" id="ARBA00023002"/>
    </source>
</evidence>
<dbReference type="EMBL" id="QKUF01000007">
    <property type="protein sequence ID" value="PZW30568.1"/>
    <property type="molecule type" value="Genomic_DNA"/>
</dbReference>
<dbReference type="InterPro" id="IPR022480">
    <property type="entry name" value="F420_MSMEG2906"/>
</dbReference>
<keyword evidence="3" id="KW-0560">Oxidoreductase</keyword>